<dbReference type="RefSeq" id="WP_005998724.1">
    <property type="nucleotide sequence ID" value="NZ_AAEW02000004.1"/>
</dbReference>
<proteinExistence type="predicted"/>
<sequence>MVNCFVRQRTLLVVSGLFLTLSATSALAWYDPMRPQGDGAAALKSEPETPLSLTSILMAQQRRVAIVNGRVITEGDRINGYRVVSITDRQVELEKGTKHHRLHLAAQQQAPSVKRKITE</sequence>
<dbReference type="AlphaFoldDB" id="Q1K1Y9"/>
<evidence type="ECO:0000259" key="2">
    <source>
        <dbReference type="Pfam" id="PF23862"/>
    </source>
</evidence>
<dbReference type="EMBL" id="AAEW02000004">
    <property type="protein sequence ID" value="EAT16650.1"/>
    <property type="molecule type" value="Genomic_DNA"/>
</dbReference>
<evidence type="ECO:0000256" key="1">
    <source>
        <dbReference type="SAM" id="SignalP"/>
    </source>
</evidence>
<dbReference type="OrthoDB" id="5406064at2"/>
<feature type="chain" id="PRO_5004192692" description="CdsD C-terminal domain-containing protein" evidence="1">
    <location>
        <begin position="29"/>
        <end position="119"/>
    </location>
</feature>
<name>Q1K1Y9_DESA6</name>
<feature type="domain" description="CdsD C-terminal" evidence="2">
    <location>
        <begin position="64"/>
        <end position="98"/>
    </location>
</feature>
<protein>
    <recommendedName>
        <fullName evidence="2">CdsD C-terminal domain-containing protein</fullName>
    </recommendedName>
</protein>
<keyword evidence="1" id="KW-0732">Signal</keyword>
<reference evidence="3" key="2">
    <citation type="submission" date="2006-05" db="EMBL/GenBank/DDBJ databases">
        <title>Sequencing of the draft genome and assembly of Desulfuromonas acetoxidans DSM 684.</title>
        <authorList>
            <consortium name="US DOE Joint Genome Institute (JGI-PGF)"/>
            <person name="Copeland A."/>
            <person name="Lucas S."/>
            <person name="Lapidus A."/>
            <person name="Barry K."/>
            <person name="Detter J.C."/>
            <person name="Glavina del Rio T."/>
            <person name="Hammon N."/>
            <person name="Israni S."/>
            <person name="Dalin E."/>
            <person name="Tice H."/>
            <person name="Bruce D."/>
            <person name="Pitluck S."/>
            <person name="Richardson P."/>
        </authorList>
    </citation>
    <scope>NUCLEOTIDE SEQUENCE [LARGE SCALE GENOMIC DNA]</scope>
    <source>
        <strain evidence="3">DSM 684</strain>
    </source>
</reference>
<evidence type="ECO:0000313" key="4">
    <source>
        <dbReference type="Proteomes" id="UP000005695"/>
    </source>
</evidence>
<dbReference type="InterPro" id="IPR056283">
    <property type="entry name" value="CdsD_C"/>
</dbReference>
<evidence type="ECO:0000313" key="3">
    <source>
        <dbReference type="EMBL" id="EAT16650.1"/>
    </source>
</evidence>
<reference evidence="3" key="1">
    <citation type="submission" date="2006-05" db="EMBL/GenBank/DDBJ databases">
        <title>Annotation of the draft genome assembly of Desulfuromonas acetoxidans DSM 684.</title>
        <authorList>
            <consortium name="US DOE Joint Genome Institute (JGI-ORNL)"/>
            <person name="Larimer F."/>
            <person name="Land M."/>
            <person name="Hauser L."/>
        </authorList>
    </citation>
    <scope>NUCLEOTIDE SEQUENCE [LARGE SCALE GENOMIC DNA]</scope>
    <source>
        <strain evidence="3">DSM 684</strain>
    </source>
</reference>
<keyword evidence="4" id="KW-1185">Reference proteome</keyword>
<dbReference type="Proteomes" id="UP000005695">
    <property type="component" value="Unassembled WGS sequence"/>
</dbReference>
<comment type="caution">
    <text evidence="3">The sequence shown here is derived from an EMBL/GenBank/DDBJ whole genome shotgun (WGS) entry which is preliminary data.</text>
</comment>
<dbReference type="Pfam" id="PF23862">
    <property type="entry name" value="CdsD_C"/>
    <property type="match status" value="1"/>
</dbReference>
<organism evidence="3 4">
    <name type="scientific">Desulfuromonas acetoxidans (strain DSM 684 / 11070)</name>
    <dbReference type="NCBI Taxonomy" id="281689"/>
    <lineage>
        <taxon>Bacteria</taxon>
        <taxon>Pseudomonadati</taxon>
        <taxon>Thermodesulfobacteriota</taxon>
        <taxon>Desulfuromonadia</taxon>
        <taxon>Desulfuromonadales</taxon>
        <taxon>Desulfuromonadaceae</taxon>
        <taxon>Desulfuromonas</taxon>
    </lineage>
</organism>
<accession>Q1K1Y9</accession>
<feature type="signal peptide" evidence="1">
    <location>
        <begin position="1"/>
        <end position="28"/>
    </location>
</feature>
<gene>
    <name evidence="3" type="ORF">Dace_2745</name>
</gene>